<gene>
    <name evidence="3" type="ORF">K8I29_01160</name>
</gene>
<evidence type="ECO:0000259" key="1">
    <source>
        <dbReference type="Pfam" id="PF21476"/>
    </source>
</evidence>
<dbReference type="PANTHER" id="PTHR40663:SF2">
    <property type="entry name" value="TRANSCRIPTIONAL REGULATOR"/>
    <property type="match status" value="1"/>
</dbReference>
<dbReference type="PANTHER" id="PTHR40663">
    <property type="match status" value="1"/>
</dbReference>
<dbReference type="InterPro" id="IPR036390">
    <property type="entry name" value="WH_DNA-bd_sf"/>
</dbReference>
<protein>
    <submittedName>
        <fullName evidence="3">ArsR family transcriptional regulator</fullName>
    </submittedName>
</protein>
<comment type="caution">
    <text evidence="3">The sequence shown here is derived from an EMBL/GenBank/DDBJ whole genome shotgun (WGS) entry which is preliminary data.</text>
</comment>
<dbReference type="EMBL" id="JAIOIV010000014">
    <property type="protein sequence ID" value="MBZ0154807.1"/>
    <property type="molecule type" value="Genomic_DNA"/>
</dbReference>
<reference evidence="3" key="2">
    <citation type="submission" date="2021-08" db="EMBL/GenBank/DDBJ databases">
        <authorList>
            <person name="Dalcin Martins P."/>
        </authorList>
    </citation>
    <scope>NUCLEOTIDE SEQUENCE</scope>
    <source>
        <strain evidence="3">MAG_39</strain>
    </source>
</reference>
<dbReference type="AlphaFoldDB" id="A0A953J7S0"/>
<organism evidence="3 4">
    <name type="scientific">Candidatus Nitrobium versatile</name>
    <dbReference type="NCBI Taxonomy" id="2884831"/>
    <lineage>
        <taxon>Bacteria</taxon>
        <taxon>Pseudomonadati</taxon>
        <taxon>Nitrospirota</taxon>
        <taxon>Nitrospiria</taxon>
        <taxon>Nitrospirales</taxon>
        <taxon>Nitrospiraceae</taxon>
        <taxon>Candidatus Nitrobium</taxon>
    </lineage>
</organism>
<sequence>MRKRPKEPAVPAERHETVRQEIIFLLAEQTLSARDISAEVRISEKEVYEHLEHIRRTIIQRELHLVITPAECKKCGFLFRKRERLRKPGKCPVCRGESIEDPLFTISVPKSHSS</sequence>
<dbReference type="Proteomes" id="UP000705867">
    <property type="component" value="Unassembled WGS sequence"/>
</dbReference>
<dbReference type="InterPro" id="IPR057022">
    <property type="entry name" value="PF0610-like_Zn_ribbon_C"/>
</dbReference>
<dbReference type="Pfam" id="PF23470">
    <property type="entry name" value="Zn_ribbon_PF0610"/>
    <property type="match status" value="1"/>
</dbReference>
<dbReference type="InterPro" id="IPR038767">
    <property type="entry name" value="PF0610-like"/>
</dbReference>
<evidence type="ECO:0000313" key="4">
    <source>
        <dbReference type="Proteomes" id="UP000705867"/>
    </source>
</evidence>
<dbReference type="InterPro" id="IPR049159">
    <property type="entry name" value="PF0610-like_wHTH_N"/>
</dbReference>
<name>A0A953J7S0_9BACT</name>
<dbReference type="Pfam" id="PF21476">
    <property type="entry name" value="PF0610-like_N"/>
    <property type="match status" value="1"/>
</dbReference>
<dbReference type="SUPFAM" id="SSF46785">
    <property type="entry name" value="Winged helix' DNA-binding domain"/>
    <property type="match status" value="1"/>
</dbReference>
<feature type="domain" description="PF0610-like rubredoxin-like zinc beta-ribbon C-terminal" evidence="2">
    <location>
        <begin position="69"/>
        <end position="106"/>
    </location>
</feature>
<proteinExistence type="predicted"/>
<evidence type="ECO:0000313" key="3">
    <source>
        <dbReference type="EMBL" id="MBZ0154807.1"/>
    </source>
</evidence>
<evidence type="ECO:0000259" key="2">
    <source>
        <dbReference type="Pfam" id="PF23470"/>
    </source>
</evidence>
<reference evidence="3" key="1">
    <citation type="journal article" date="2021" name="bioRxiv">
        <title>Unraveling nitrogen, sulfur and carbon metabolic pathways and microbial community transcriptional responses to substrate deprivation and toxicity stresses in a bioreactor mimicking anoxic brackish coastal sediment conditions.</title>
        <authorList>
            <person name="Martins P.D."/>
            <person name="Echeveste M.J."/>
            <person name="Arshad A."/>
            <person name="Kurth J."/>
            <person name="Ouboter H."/>
            <person name="Jetten M.S.M."/>
            <person name="Welte C.U."/>
        </authorList>
    </citation>
    <scope>NUCLEOTIDE SEQUENCE</scope>
    <source>
        <strain evidence="3">MAG_39</strain>
    </source>
</reference>
<accession>A0A953J7S0</accession>
<feature type="domain" description="PF0610-like winged HTH N-terminal" evidence="1">
    <location>
        <begin position="17"/>
        <end position="61"/>
    </location>
</feature>